<dbReference type="RefSeq" id="YP_004300679.1">
    <property type="nucleotide sequence ID" value="NC_015250.1"/>
</dbReference>
<keyword evidence="2" id="KW-1185">Reference proteome</keyword>
<sequence length="115" mass="13632">MNLPTDLSQVDLDPNHDDDILAKAQEEYVKKEVDQRVKKILKKNRREITRLKAWAEKSMIEGNKFGYVYAIQKLRRIYRQKPLSTAEADEMWNRNNAALILLAREEMVKMKQEVK</sequence>
<proteinExistence type="predicted"/>
<accession>D9I632</accession>
<dbReference type="Pfam" id="PF10849">
    <property type="entry name" value="DUF2654"/>
    <property type="match status" value="1"/>
</dbReference>
<evidence type="ECO:0000313" key="2">
    <source>
        <dbReference type="Proteomes" id="UP000000330"/>
    </source>
</evidence>
<dbReference type="InterPro" id="IPR022558">
    <property type="entry name" value="DUF2654"/>
</dbReference>
<gene>
    <name evidence="1" type="ORF">Acj133p098</name>
</gene>
<reference evidence="1 2" key="1">
    <citation type="journal article" date="2010" name="Virol. J.">
        <title>Genomes of the T4-related bacteriophages as windows on microbial genome evolution.</title>
        <authorList>
            <person name="Petrov V.M."/>
            <person name="Ratnayaka S."/>
            <person name="Nolan J.M."/>
            <person name="Miller E.S."/>
            <person name="Karam J.D."/>
        </authorList>
    </citation>
    <scope>NUCLEOTIDE SEQUENCE [LARGE SCALE GENOMIC DNA]</scope>
    <source>
        <strain evidence="1">Acj133</strain>
    </source>
</reference>
<name>D9I632_9CAUD</name>
<evidence type="ECO:0000313" key="1">
    <source>
        <dbReference type="EMBL" id="ADJ19413.1"/>
    </source>
</evidence>
<protein>
    <submittedName>
        <fullName evidence="1">Conserved hypothetical phage protein</fullName>
    </submittedName>
</protein>
<organism evidence="1 2">
    <name type="scientific">Acinetobacter phage 133</name>
    <dbReference type="NCBI Taxonomy" id="2919552"/>
    <lineage>
        <taxon>Viruses</taxon>
        <taxon>Duplodnaviria</taxon>
        <taxon>Heunggongvirae</taxon>
        <taxon>Uroviricota</taxon>
        <taxon>Caudoviricetes</taxon>
        <taxon>Pantevenvirales</taxon>
        <taxon>Straboviridae</taxon>
        <taxon>Tevenvirinae</taxon>
        <taxon>Centumtrigintavirus</taxon>
        <taxon>Centumtrigintavirus cv133</taxon>
        <taxon>Acinetobacter virus 133</taxon>
    </lineage>
</organism>
<dbReference type="GeneID" id="10323085"/>
<dbReference type="KEGG" id="vg:10323085"/>
<dbReference type="EMBL" id="HM114315">
    <property type="protein sequence ID" value="ADJ19413.1"/>
    <property type="molecule type" value="Genomic_DNA"/>
</dbReference>
<dbReference type="Proteomes" id="UP000000330">
    <property type="component" value="Segment"/>
</dbReference>